<keyword evidence="2" id="KW-0808">Transferase</keyword>
<dbReference type="GO" id="GO:0016740">
    <property type="term" value="F:transferase activity"/>
    <property type="evidence" value="ECO:0007669"/>
    <property type="project" value="UniProtKB-KW"/>
</dbReference>
<dbReference type="InterPro" id="IPR004839">
    <property type="entry name" value="Aminotransferase_I/II_large"/>
</dbReference>
<dbReference type="SUPFAM" id="SSF53383">
    <property type="entry name" value="PLP-dependent transferases"/>
    <property type="match status" value="1"/>
</dbReference>
<proteinExistence type="predicted"/>
<keyword evidence="5" id="KW-1185">Reference proteome</keyword>
<comment type="cofactor">
    <cofactor evidence="1">
        <name>pyridoxal 5'-phosphate</name>
        <dbReference type="ChEBI" id="CHEBI:597326"/>
    </cofactor>
</comment>
<evidence type="ECO:0000313" key="5">
    <source>
        <dbReference type="Proteomes" id="UP000215244"/>
    </source>
</evidence>
<evidence type="ECO:0000256" key="1">
    <source>
        <dbReference type="ARBA" id="ARBA00001933"/>
    </source>
</evidence>
<dbReference type="Gene3D" id="3.40.640.10">
    <property type="entry name" value="Type I PLP-dependent aspartate aminotransferase-like (Major domain)"/>
    <property type="match status" value="1"/>
</dbReference>
<dbReference type="RefSeq" id="WP_094998334.1">
    <property type="nucleotide sequence ID" value="NZ_BMJL01000010.1"/>
</dbReference>
<name>A0A223V8W1_9FLAO</name>
<dbReference type="EMBL" id="CP022957">
    <property type="protein sequence ID" value="ASV31746.1"/>
    <property type="molecule type" value="Genomic_DNA"/>
</dbReference>
<organism evidence="4 5">
    <name type="scientific">Maribacter cobaltidurans</name>
    <dbReference type="NCBI Taxonomy" id="1178778"/>
    <lineage>
        <taxon>Bacteria</taxon>
        <taxon>Pseudomonadati</taxon>
        <taxon>Bacteroidota</taxon>
        <taxon>Flavobacteriia</taxon>
        <taxon>Flavobacteriales</taxon>
        <taxon>Flavobacteriaceae</taxon>
        <taxon>Maribacter</taxon>
    </lineage>
</organism>
<protein>
    <submittedName>
        <fullName evidence="4">8-amino-7-oxononanoate synthase</fullName>
    </submittedName>
</protein>
<dbReference type="Gene3D" id="3.90.1150.10">
    <property type="entry name" value="Aspartate Aminotransferase, domain 1"/>
    <property type="match status" value="1"/>
</dbReference>
<dbReference type="InterPro" id="IPR015424">
    <property type="entry name" value="PyrdxlP-dep_Trfase"/>
</dbReference>
<dbReference type="OrthoDB" id="846426at2"/>
<dbReference type="AlphaFoldDB" id="A0A223V8W1"/>
<evidence type="ECO:0000256" key="2">
    <source>
        <dbReference type="ARBA" id="ARBA00022679"/>
    </source>
</evidence>
<evidence type="ECO:0000259" key="3">
    <source>
        <dbReference type="Pfam" id="PF00155"/>
    </source>
</evidence>
<reference evidence="4 5" key="1">
    <citation type="submission" date="2017-08" db="EMBL/GenBank/DDBJ databases">
        <title>The complete genome sequence of Maribacter sp. B1, isolated from deep-sea sediment.</title>
        <authorList>
            <person name="Wu Y.-H."/>
            <person name="Cheng H."/>
            <person name="Xu X.-W."/>
        </authorList>
    </citation>
    <scope>NUCLEOTIDE SEQUENCE [LARGE SCALE GENOMIC DNA]</scope>
    <source>
        <strain evidence="4 5">B1</strain>
    </source>
</reference>
<dbReference type="GO" id="GO:0030170">
    <property type="term" value="F:pyridoxal phosphate binding"/>
    <property type="evidence" value="ECO:0007669"/>
    <property type="project" value="InterPro"/>
</dbReference>
<evidence type="ECO:0000313" key="4">
    <source>
        <dbReference type="EMBL" id="ASV31746.1"/>
    </source>
</evidence>
<accession>A0A223V8W1</accession>
<dbReference type="InterPro" id="IPR015422">
    <property type="entry name" value="PyrdxlP-dep_Trfase_small"/>
</dbReference>
<dbReference type="Proteomes" id="UP000215244">
    <property type="component" value="Chromosome"/>
</dbReference>
<feature type="domain" description="Aminotransferase class I/classII large" evidence="3">
    <location>
        <begin position="146"/>
        <end position="344"/>
    </location>
</feature>
<dbReference type="KEGG" id="marb:CJ263_16840"/>
<dbReference type="InterPro" id="IPR015421">
    <property type="entry name" value="PyrdxlP-dep_Trfase_major"/>
</dbReference>
<gene>
    <name evidence="4" type="ORF">CJ263_16840</name>
</gene>
<dbReference type="InterPro" id="IPR050087">
    <property type="entry name" value="AON_synthase_class-II"/>
</dbReference>
<dbReference type="PANTHER" id="PTHR13693">
    <property type="entry name" value="CLASS II AMINOTRANSFERASE/8-AMINO-7-OXONONANOATE SYNTHASE"/>
    <property type="match status" value="1"/>
</dbReference>
<sequence length="349" mass="38679">MAFLIDSFPGREILVAGKKHLYFGGTSYLGLQDHPEFQELFIKNIRKYGTNYSASRKSNVQFSIFDLAEDHLSDLVGSEACITQSSGYLAGQFLSDFIHKKSCKPFYAPNTHSALFRNQVKNYVTFASLNIALRNYLNEPNAKTPVLFMDTIDFSGGGYSDFESLKILPLNEIILVADDSHGIGIIGNNGSGAFQSLQALNPKKLFVCCSLGKGFGVQAGAIFGDKEDLSQMESTSFYGGSSPASPAAMATFLEAAPIYSERRNILKTNLDYFLANMVSLGHFRYMRGHPTFTFLNKELVQFLEKKQIIVTNFNYPKESSETMSRIVLSASHRKADIDSLTNALNQYNG</sequence>
<dbReference type="Pfam" id="PF00155">
    <property type="entry name" value="Aminotran_1_2"/>
    <property type="match status" value="1"/>
</dbReference>